<keyword evidence="2" id="KW-1185">Reference proteome</keyword>
<reference evidence="1 2" key="1">
    <citation type="journal article" date="2019" name="Commun. Biol.">
        <title>The bagworm genome reveals a unique fibroin gene that provides high tensile strength.</title>
        <authorList>
            <person name="Kono N."/>
            <person name="Nakamura H."/>
            <person name="Ohtoshi R."/>
            <person name="Tomita M."/>
            <person name="Numata K."/>
            <person name="Arakawa K."/>
        </authorList>
    </citation>
    <scope>NUCLEOTIDE SEQUENCE [LARGE SCALE GENOMIC DNA]</scope>
</reference>
<organism evidence="1 2">
    <name type="scientific">Eumeta variegata</name>
    <name type="common">Bagworm moth</name>
    <name type="synonym">Eumeta japonica</name>
    <dbReference type="NCBI Taxonomy" id="151549"/>
    <lineage>
        <taxon>Eukaryota</taxon>
        <taxon>Metazoa</taxon>
        <taxon>Ecdysozoa</taxon>
        <taxon>Arthropoda</taxon>
        <taxon>Hexapoda</taxon>
        <taxon>Insecta</taxon>
        <taxon>Pterygota</taxon>
        <taxon>Neoptera</taxon>
        <taxon>Endopterygota</taxon>
        <taxon>Lepidoptera</taxon>
        <taxon>Glossata</taxon>
        <taxon>Ditrysia</taxon>
        <taxon>Tineoidea</taxon>
        <taxon>Psychidae</taxon>
        <taxon>Oiketicinae</taxon>
        <taxon>Eumeta</taxon>
    </lineage>
</organism>
<evidence type="ECO:0000313" key="2">
    <source>
        <dbReference type="Proteomes" id="UP000299102"/>
    </source>
</evidence>
<dbReference type="EMBL" id="BGZK01000526">
    <property type="protein sequence ID" value="GBP48544.1"/>
    <property type="molecule type" value="Genomic_DNA"/>
</dbReference>
<comment type="caution">
    <text evidence="1">The sequence shown here is derived from an EMBL/GenBank/DDBJ whole genome shotgun (WGS) entry which is preliminary data.</text>
</comment>
<proteinExistence type="predicted"/>
<protein>
    <submittedName>
        <fullName evidence="1">Uncharacterized protein</fullName>
    </submittedName>
</protein>
<dbReference type="AlphaFoldDB" id="A0A4C1WEE1"/>
<evidence type="ECO:0000313" key="1">
    <source>
        <dbReference type="EMBL" id="GBP48544.1"/>
    </source>
</evidence>
<gene>
    <name evidence="1" type="ORF">EVAR_38516_1</name>
</gene>
<dbReference type="Proteomes" id="UP000299102">
    <property type="component" value="Unassembled WGS sequence"/>
</dbReference>
<accession>A0A4C1WEE1</accession>
<sequence>MKKLVYDDEDRSYTGSFRATNQYNSNCSDPVVKSITFRPESTAFDSSFGRIDQIKLHAPCLVAPTNLKRLG</sequence>
<name>A0A4C1WEE1_EUMVA</name>